<comment type="caution">
    <text evidence="1">The sequence shown here is derived from an EMBL/GenBank/DDBJ whole genome shotgun (WGS) entry which is preliminary data.</text>
</comment>
<name>A0A2N7CEG3_VIBSP</name>
<dbReference type="AlphaFoldDB" id="A0A2N7CEG3"/>
<evidence type="ECO:0000313" key="2">
    <source>
        <dbReference type="Proteomes" id="UP000235405"/>
    </source>
</evidence>
<gene>
    <name evidence="1" type="ORF">BCV19_08965</name>
</gene>
<reference evidence="2" key="1">
    <citation type="submission" date="2016-07" db="EMBL/GenBank/DDBJ databases">
        <title>Nontailed viruses are major unrecognized killers of bacteria in the ocean.</title>
        <authorList>
            <person name="Kauffman K."/>
            <person name="Hussain F."/>
            <person name="Yang J."/>
            <person name="Arevalo P."/>
            <person name="Brown J."/>
            <person name="Cutler M."/>
            <person name="Kelly L."/>
            <person name="Polz M.F."/>
        </authorList>
    </citation>
    <scope>NUCLEOTIDE SEQUENCE [LARGE SCALE GENOMIC DNA]</scope>
    <source>
        <strain evidence="2">10N.286.54.F3</strain>
    </source>
</reference>
<sequence length="109" mass="12896">MFMIDFLFRDHLLLLSLGKRSNQSSVNKILNICKTLKWIKSDLNRVKVLIVRGWWRIFGRFGSETLIKVAIFGLKCRHYFMFVGKLSNKEGETPSSHFAHFKLHQKNKR</sequence>
<dbReference type="EMBL" id="MCSW01000172">
    <property type="protein sequence ID" value="PMF21245.1"/>
    <property type="molecule type" value="Genomic_DNA"/>
</dbReference>
<organism evidence="1 2">
    <name type="scientific">Vibrio splendidus</name>
    <dbReference type="NCBI Taxonomy" id="29497"/>
    <lineage>
        <taxon>Bacteria</taxon>
        <taxon>Pseudomonadati</taxon>
        <taxon>Pseudomonadota</taxon>
        <taxon>Gammaproteobacteria</taxon>
        <taxon>Vibrionales</taxon>
        <taxon>Vibrionaceae</taxon>
        <taxon>Vibrio</taxon>
    </lineage>
</organism>
<accession>A0A2N7CEG3</accession>
<dbReference type="Proteomes" id="UP000235405">
    <property type="component" value="Unassembled WGS sequence"/>
</dbReference>
<protein>
    <submittedName>
        <fullName evidence="1">Uncharacterized protein</fullName>
    </submittedName>
</protein>
<evidence type="ECO:0000313" key="1">
    <source>
        <dbReference type="EMBL" id="PMF21245.1"/>
    </source>
</evidence>
<proteinExistence type="predicted"/>